<sequence length="913" mass="101313">IQTQKSISNVLTSIATNAQLDTTQLTQAIQNINNVNKLNSMLNDKLGFVKQNIPIGSQNLISNVELTLENNSGIIAIQGSIQLTNGQTISIQKTNTTLKVVNFNQPTFNTYIKTHVNQSSQLNSTNIKSTIISSSSGLDNTNLKSANATAHQTPTLDPDSNNSYFQYDFTFNLQDGYCFYDNPSSITDTKTLNNVFTGIIHNATISNVDRVINQIKQNASSISNLNTLLTNQQKIEEIVKNANIVSDNNLIDTVKLTDVTTESDTNVTLQLIVTLKTGQEAINKEIPTNIKIVKINQDSLKQYFKQSVTTKSMIDNSNLINTLYSSNGSGIINNCLANTTSIASTKYIYQNLPGTNIPYYKYNLTLNLNDGYCFYDFSNKKLTSTQTITEVLSGIKYDINPNSATLVTKLNSINSYSQLLQYSKNTSNSLLKLVKGTIGYVDKDYWVRCVENITLTNVSDKVNISFDVKFSTDKVVNVSATTNVTILTFNNSTFTTAVGKVNTETDLNNSAKLKKLIESSLSVTRSGTVSTATSERLSNYYNDTVTRLNYYKYNFAFTLDDQYCFFNNNNRTISNKKNLNSGYKTKIIVPNSIDSQFNKLIDKLTNMTLEDGTNCFTNICDGTNYSEPSTWRFKNDIVYTITGLDKSVFKSISIQNAGLDPSNGMIKFRISAVLNAPYQYKGSNTINQEVLTKTYDPNSEYNKSLFIFDGASCIRGVSGVYTSKHPQTLYFPKSCTSINGPNRSGFEGNVVSSKLDFRFSKIANIISGSTFRNNSSIVNITFNGNKNFLFNGGNTNKYNFADMRNLESIDLSNTLITNIPEGTFQNNSKLSTVRLSGCQYLSDIYENAFLNCSALTELDFSSHTLISVGQNAFKGCTALRKIYVKDFNSWSLINTAMQYAGFENVSIQIVGSN</sequence>
<evidence type="ECO:0000313" key="4">
    <source>
        <dbReference type="Proteomes" id="UP000824247"/>
    </source>
</evidence>
<dbReference type="Gene3D" id="3.80.10.10">
    <property type="entry name" value="Ribonuclease Inhibitor"/>
    <property type="match status" value="1"/>
</dbReference>
<evidence type="ECO:0000256" key="2">
    <source>
        <dbReference type="ARBA" id="ARBA00022737"/>
    </source>
</evidence>
<proteinExistence type="predicted"/>
<organism evidence="3 4">
    <name type="scientific">Candidatus Ureaplasma intestinipullorum</name>
    <dbReference type="NCBI Taxonomy" id="2838770"/>
    <lineage>
        <taxon>Bacteria</taxon>
        <taxon>Bacillati</taxon>
        <taxon>Mycoplasmatota</taxon>
        <taxon>Mycoplasmoidales</taxon>
        <taxon>Mycoplasmoidaceae</taxon>
        <taxon>Ureaplasma</taxon>
    </lineage>
</organism>
<accession>A0A9E2KX89</accession>
<gene>
    <name evidence="3" type="ORF">H9897_01180</name>
</gene>
<dbReference type="PROSITE" id="PS51450">
    <property type="entry name" value="LRR"/>
    <property type="match status" value="1"/>
</dbReference>
<protein>
    <submittedName>
        <fullName evidence="3">Leucine-rich repeat domain-containing protein</fullName>
    </submittedName>
</protein>
<evidence type="ECO:0000256" key="1">
    <source>
        <dbReference type="ARBA" id="ARBA00022614"/>
    </source>
</evidence>
<evidence type="ECO:0000313" key="3">
    <source>
        <dbReference type="EMBL" id="MBU3830757.1"/>
    </source>
</evidence>
<dbReference type="AlphaFoldDB" id="A0A9E2KX89"/>
<dbReference type="EMBL" id="JAHLFM010000017">
    <property type="protein sequence ID" value="MBU3830757.1"/>
    <property type="molecule type" value="Genomic_DNA"/>
</dbReference>
<dbReference type="SUPFAM" id="SSF52058">
    <property type="entry name" value="L domain-like"/>
    <property type="match status" value="1"/>
</dbReference>
<dbReference type="Proteomes" id="UP000824247">
    <property type="component" value="Unassembled WGS sequence"/>
</dbReference>
<keyword evidence="2" id="KW-0677">Repeat</keyword>
<name>A0A9E2KX89_9BACT</name>
<dbReference type="InterPro" id="IPR032675">
    <property type="entry name" value="LRR_dom_sf"/>
</dbReference>
<reference evidence="3" key="1">
    <citation type="journal article" date="2021" name="PeerJ">
        <title>Extensive microbial diversity within the chicken gut microbiome revealed by metagenomics and culture.</title>
        <authorList>
            <person name="Gilroy R."/>
            <person name="Ravi A."/>
            <person name="Getino M."/>
            <person name="Pursley I."/>
            <person name="Horton D.L."/>
            <person name="Alikhan N.F."/>
            <person name="Baker D."/>
            <person name="Gharbi K."/>
            <person name="Hall N."/>
            <person name="Watson M."/>
            <person name="Adriaenssens E.M."/>
            <person name="Foster-Nyarko E."/>
            <person name="Jarju S."/>
            <person name="Secka A."/>
            <person name="Antonio M."/>
            <person name="Oren A."/>
            <person name="Chaudhuri R.R."/>
            <person name="La Ragione R."/>
            <person name="Hildebrand F."/>
            <person name="Pallen M.J."/>
        </authorList>
    </citation>
    <scope>NUCLEOTIDE SEQUENCE</scope>
    <source>
        <strain evidence="3">A5-1222</strain>
    </source>
</reference>
<dbReference type="InterPro" id="IPR003591">
    <property type="entry name" value="Leu-rich_rpt_typical-subtyp"/>
</dbReference>
<keyword evidence="1" id="KW-0433">Leucine-rich repeat</keyword>
<comment type="caution">
    <text evidence="3">The sequence shown here is derived from an EMBL/GenBank/DDBJ whole genome shotgun (WGS) entry which is preliminary data.</text>
</comment>
<reference evidence="3" key="2">
    <citation type="submission" date="2021-04" db="EMBL/GenBank/DDBJ databases">
        <authorList>
            <person name="Gilroy R."/>
        </authorList>
    </citation>
    <scope>NUCLEOTIDE SEQUENCE</scope>
    <source>
        <strain evidence="3">A5-1222</strain>
    </source>
</reference>
<feature type="non-terminal residue" evidence="3">
    <location>
        <position position="1"/>
    </location>
</feature>
<dbReference type="InterPro" id="IPR001611">
    <property type="entry name" value="Leu-rich_rpt"/>
</dbReference>
<dbReference type="SMART" id="SM00369">
    <property type="entry name" value="LRR_TYP"/>
    <property type="match status" value="1"/>
</dbReference>